<dbReference type="InterPro" id="IPR024054">
    <property type="entry name" value="TIF2_asu_middle_sf"/>
</dbReference>
<dbReference type="Proteomes" id="UP000030748">
    <property type="component" value="Unassembled WGS sequence"/>
</dbReference>
<dbReference type="SUPFAM" id="SSF54001">
    <property type="entry name" value="Cysteine proteinases"/>
    <property type="match status" value="1"/>
</dbReference>
<evidence type="ECO:0000256" key="1">
    <source>
        <dbReference type="ARBA" id="ARBA00022917"/>
    </source>
</evidence>
<dbReference type="InterPro" id="IPR012340">
    <property type="entry name" value="NA-bd_OB-fold"/>
</dbReference>
<reference evidence="3 4" key="1">
    <citation type="journal article" date="2013" name="Proc. Natl. Acad. Sci. U.S.A.">
        <title>Fine-scale variation in meiotic recombination in Mimulus inferred from population shotgun sequencing.</title>
        <authorList>
            <person name="Hellsten U."/>
            <person name="Wright K.M."/>
            <person name="Jenkins J."/>
            <person name="Shu S."/>
            <person name="Yuan Y."/>
            <person name="Wessler S.R."/>
            <person name="Schmutz J."/>
            <person name="Willis J.H."/>
            <person name="Rokhsar D.S."/>
        </authorList>
    </citation>
    <scope>NUCLEOTIDE SEQUENCE [LARGE SCALE GENOMIC DNA]</scope>
    <source>
        <strain evidence="4">cv. DUN x IM62</strain>
    </source>
</reference>
<dbReference type="GO" id="GO:0051603">
    <property type="term" value="P:proteolysis involved in protein catabolic process"/>
    <property type="evidence" value="ECO:0000318"/>
    <property type="project" value="GO_Central"/>
</dbReference>
<gene>
    <name evidence="3" type="ORF">MIMGU_mgv1a006030mg</name>
</gene>
<protein>
    <recommendedName>
        <fullName evidence="2">Peptidase C1A papain C-terminal domain-containing protein</fullName>
    </recommendedName>
</protein>
<dbReference type="InterPro" id="IPR011488">
    <property type="entry name" value="TIF_2_asu"/>
</dbReference>
<evidence type="ECO:0000259" key="2">
    <source>
        <dbReference type="SMART" id="SM00645"/>
    </source>
</evidence>
<keyword evidence="1" id="KW-0648">Protein biosynthesis</keyword>
<dbReference type="Gene3D" id="1.10.150.190">
    <property type="entry name" value="Translation initiation factor 2, subunit 1, domain 2"/>
    <property type="match status" value="1"/>
</dbReference>
<dbReference type="InterPro" id="IPR000668">
    <property type="entry name" value="Peptidase_C1A_C"/>
</dbReference>
<name>A0A022RB07_ERYGU</name>
<dbReference type="InterPro" id="IPR038765">
    <property type="entry name" value="Papain-like_cys_pep_sf"/>
</dbReference>
<dbReference type="GO" id="GO:0003743">
    <property type="term" value="F:translation initiation factor activity"/>
    <property type="evidence" value="ECO:0007669"/>
    <property type="project" value="InterPro"/>
</dbReference>
<dbReference type="GO" id="GO:0004197">
    <property type="term" value="F:cysteine-type endopeptidase activity"/>
    <property type="evidence" value="ECO:0000318"/>
    <property type="project" value="GO_Central"/>
</dbReference>
<dbReference type="PhylomeDB" id="A0A022RB07"/>
<dbReference type="AlphaFoldDB" id="A0A022RB07"/>
<dbReference type="PANTHER" id="PTHR10602">
    <property type="entry name" value="EUKARYOTIC TRANSLATION INITIATION FACTOR 2 SUBUNIT 1"/>
    <property type="match status" value="1"/>
</dbReference>
<dbReference type="Gene3D" id="3.90.70.10">
    <property type="entry name" value="Cysteine proteinases"/>
    <property type="match status" value="1"/>
</dbReference>
<dbReference type="eggNOG" id="KOG2916">
    <property type="taxonomic scope" value="Eukaryota"/>
</dbReference>
<dbReference type="STRING" id="4155.A0A022RB07"/>
<dbReference type="Pfam" id="PF00112">
    <property type="entry name" value="Peptidase_C1"/>
    <property type="match status" value="1"/>
</dbReference>
<dbReference type="Gene3D" id="2.40.50.140">
    <property type="entry name" value="Nucleic acid-binding proteins"/>
    <property type="match status" value="1"/>
</dbReference>
<dbReference type="eggNOG" id="KOG1543">
    <property type="taxonomic scope" value="Eukaryota"/>
</dbReference>
<dbReference type="EMBL" id="KI630583">
    <property type="protein sequence ID" value="EYU36913.1"/>
    <property type="molecule type" value="Genomic_DNA"/>
</dbReference>
<dbReference type="GO" id="GO:0005764">
    <property type="term" value="C:lysosome"/>
    <property type="evidence" value="ECO:0000318"/>
    <property type="project" value="GO_Central"/>
</dbReference>
<evidence type="ECO:0000313" key="3">
    <source>
        <dbReference type="EMBL" id="EYU36913.1"/>
    </source>
</evidence>
<dbReference type="GO" id="GO:0005615">
    <property type="term" value="C:extracellular space"/>
    <property type="evidence" value="ECO:0000318"/>
    <property type="project" value="GO_Central"/>
</dbReference>
<evidence type="ECO:0000313" key="4">
    <source>
        <dbReference type="Proteomes" id="UP000030748"/>
    </source>
</evidence>
<keyword evidence="4" id="KW-1185">Reference proteome</keyword>
<dbReference type="PANTHER" id="PTHR10602:SF0">
    <property type="entry name" value="EUKARYOTIC TRANSLATION INITIATION FACTOR 2 SUBUNIT 1"/>
    <property type="match status" value="1"/>
</dbReference>
<dbReference type="SMART" id="SM00645">
    <property type="entry name" value="Pept_C1"/>
    <property type="match status" value="1"/>
</dbReference>
<dbReference type="GO" id="GO:0003723">
    <property type="term" value="F:RNA binding"/>
    <property type="evidence" value="ECO:0007669"/>
    <property type="project" value="InterPro"/>
</dbReference>
<dbReference type="OrthoDB" id="1276605at2759"/>
<dbReference type="SUPFAM" id="SSF116742">
    <property type="entry name" value="eIF2alpha middle domain-like"/>
    <property type="match status" value="1"/>
</dbReference>
<feature type="domain" description="Peptidase C1A papain C-terminal" evidence="2">
    <location>
        <begin position="211"/>
        <end position="436"/>
    </location>
</feature>
<proteinExistence type="predicted"/>
<sequence length="460" mass="52483">MSWRYERNRPELGEIVMIEVKRRTTELVYVTLLDYQNALGSIMLSKLSTNRPNPNVARVINTSHSTIYLTGKKIPKNEIYECWEKHRDNRLVHSVLEEVAKKMEDIDLGVLYTSIGWPLHQNYGRAISAFRMITNDPRLMTDTESDDTESDDTESDYPDVYLFLRTCSRIYNIGYDVINAFIEEVLRKSEENFEASRVDMETAFGIPYKAPPASIYWREKYGGVVVDDQKDCESCSMASVCALVSYQLYLDRGDYSSASVQHLIDHVGQVYPLLVGNDNEVGCQDCNERVPLAYIERFGVCLREDYPFQNRRLMFDEIPQIRNYPKIQISGWGLVPKGTSFKDIMRLLAQGPIIGTMVVYRSFDELKPKVYYEGCVPSDFDDDAPVPTIHSILLVGGGDDEEIGEHFEVHNSWGDEWAYKGGAKVAAHLITPYYFVIGARLVQPEHQTLEMRAGVPVVVG</sequence>
<dbReference type="KEGG" id="egt:105958643"/>
<organism evidence="3 4">
    <name type="scientific">Erythranthe guttata</name>
    <name type="common">Yellow monkey flower</name>
    <name type="synonym">Mimulus guttatus</name>
    <dbReference type="NCBI Taxonomy" id="4155"/>
    <lineage>
        <taxon>Eukaryota</taxon>
        <taxon>Viridiplantae</taxon>
        <taxon>Streptophyta</taxon>
        <taxon>Embryophyta</taxon>
        <taxon>Tracheophyta</taxon>
        <taxon>Spermatophyta</taxon>
        <taxon>Magnoliopsida</taxon>
        <taxon>eudicotyledons</taxon>
        <taxon>Gunneridae</taxon>
        <taxon>Pentapetalae</taxon>
        <taxon>asterids</taxon>
        <taxon>lamiids</taxon>
        <taxon>Lamiales</taxon>
        <taxon>Phrymaceae</taxon>
        <taxon>Erythranthe</taxon>
    </lineage>
</organism>
<accession>A0A022RB07</accession>